<feature type="compositionally biased region" description="Acidic residues" evidence="1">
    <location>
        <begin position="154"/>
        <end position="170"/>
    </location>
</feature>
<keyword evidence="4" id="KW-1185">Reference proteome</keyword>
<protein>
    <submittedName>
        <fullName evidence="3">Uncharacterized protein</fullName>
    </submittedName>
</protein>
<feature type="compositionally biased region" description="Polar residues" evidence="1">
    <location>
        <begin position="133"/>
        <end position="144"/>
    </location>
</feature>
<dbReference type="EMBL" id="LJIJ01000334">
    <property type="protein sequence ID" value="ODM98704.1"/>
    <property type="molecule type" value="Genomic_DNA"/>
</dbReference>
<name>A0A1D2N0W2_ORCCI</name>
<evidence type="ECO:0000256" key="1">
    <source>
        <dbReference type="SAM" id="MobiDB-lite"/>
    </source>
</evidence>
<keyword evidence="2" id="KW-0812">Transmembrane</keyword>
<feature type="compositionally biased region" description="Basic and acidic residues" evidence="1">
    <location>
        <begin position="177"/>
        <end position="187"/>
    </location>
</feature>
<accession>A0A1D2N0W2</accession>
<evidence type="ECO:0000256" key="2">
    <source>
        <dbReference type="SAM" id="Phobius"/>
    </source>
</evidence>
<keyword evidence="2" id="KW-0472">Membrane</keyword>
<feature type="region of interest" description="Disordered" evidence="1">
    <location>
        <begin position="133"/>
        <end position="226"/>
    </location>
</feature>
<dbReference type="Proteomes" id="UP000094527">
    <property type="component" value="Unassembled WGS sequence"/>
</dbReference>
<sequence length="226" mass="24240">RKCSAAPCYLVWRVVRHLIGILIKMRKPLVSPMLWLATVTVQTFLVALVVGPLLTPVYISATVLKLNGTTSDANFSSVTVPPTTIASFLQDFFEETTLSPQLSNQVEELTTTIPSLEPSASHELRSTAIANSSLTEHDSPSSSVDGKPQKNGSPEEDEIASSTEQSEDVDNALPTTTDREDDTKAGVDDDSAGAGSTLFSDRDQDASVSLDKDESDTYFSAGDALR</sequence>
<feature type="transmembrane region" description="Helical" evidence="2">
    <location>
        <begin position="33"/>
        <end position="54"/>
    </location>
</feature>
<keyword evidence="2" id="KW-1133">Transmembrane helix</keyword>
<evidence type="ECO:0000313" key="3">
    <source>
        <dbReference type="EMBL" id="ODM98704.1"/>
    </source>
</evidence>
<evidence type="ECO:0000313" key="4">
    <source>
        <dbReference type="Proteomes" id="UP000094527"/>
    </source>
</evidence>
<organism evidence="3 4">
    <name type="scientific">Orchesella cincta</name>
    <name type="common">Springtail</name>
    <name type="synonym">Podura cincta</name>
    <dbReference type="NCBI Taxonomy" id="48709"/>
    <lineage>
        <taxon>Eukaryota</taxon>
        <taxon>Metazoa</taxon>
        <taxon>Ecdysozoa</taxon>
        <taxon>Arthropoda</taxon>
        <taxon>Hexapoda</taxon>
        <taxon>Collembola</taxon>
        <taxon>Entomobryomorpha</taxon>
        <taxon>Entomobryoidea</taxon>
        <taxon>Orchesellidae</taxon>
        <taxon>Orchesellinae</taxon>
        <taxon>Orchesella</taxon>
    </lineage>
</organism>
<proteinExistence type="predicted"/>
<comment type="caution">
    <text evidence="3">The sequence shown here is derived from an EMBL/GenBank/DDBJ whole genome shotgun (WGS) entry which is preliminary data.</text>
</comment>
<feature type="non-terminal residue" evidence="3">
    <location>
        <position position="1"/>
    </location>
</feature>
<dbReference type="AlphaFoldDB" id="A0A1D2N0W2"/>
<gene>
    <name evidence="3" type="ORF">Ocin01_07974</name>
</gene>
<reference evidence="3 4" key="1">
    <citation type="journal article" date="2016" name="Genome Biol. Evol.">
        <title>Gene Family Evolution Reflects Adaptation to Soil Environmental Stressors in the Genome of the Collembolan Orchesella cincta.</title>
        <authorList>
            <person name="Faddeeva-Vakhrusheva A."/>
            <person name="Derks M.F."/>
            <person name="Anvar S.Y."/>
            <person name="Agamennone V."/>
            <person name="Suring W."/>
            <person name="Smit S."/>
            <person name="van Straalen N.M."/>
            <person name="Roelofs D."/>
        </authorList>
    </citation>
    <scope>NUCLEOTIDE SEQUENCE [LARGE SCALE GENOMIC DNA]</scope>
    <source>
        <tissue evidence="3">Mixed pool</tissue>
    </source>
</reference>